<evidence type="ECO:0000256" key="3">
    <source>
        <dbReference type="ARBA" id="ARBA00022598"/>
    </source>
</evidence>
<feature type="domain" description="CN hydrolase" evidence="10">
    <location>
        <begin position="1"/>
        <end position="270"/>
    </location>
</feature>
<reference evidence="12" key="1">
    <citation type="journal article" date="2019" name="Int. J. Syst. Evol. Microbiol.">
        <title>The Global Catalogue of Microorganisms (GCM) 10K type strain sequencing project: providing services to taxonomists for standard genome sequencing and annotation.</title>
        <authorList>
            <consortium name="The Broad Institute Genomics Platform"/>
            <consortium name="The Broad Institute Genome Sequencing Center for Infectious Disease"/>
            <person name="Wu L."/>
            <person name="Ma J."/>
        </authorList>
    </citation>
    <scope>NUCLEOTIDE SEQUENCE [LARGE SCALE GENOMIC DNA]</scope>
    <source>
        <strain evidence="12">CGMCC 1.10832</strain>
    </source>
</reference>
<feature type="active site" description="Nucleophile; for glutaminase activity" evidence="7">
    <location>
        <position position="161"/>
    </location>
</feature>
<evidence type="ECO:0000256" key="6">
    <source>
        <dbReference type="ARBA" id="ARBA00023027"/>
    </source>
</evidence>
<keyword evidence="6 7" id="KW-0520">NAD</keyword>
<comment type="catalytic activity">
    <reaction evidence="7 8">
        <text>deamido-NAD(+) + L-glutamine + ATP + H2O = L-glutamate + AMP + diphosphate + NAD(+) + H(+)</text>
        <dbReference type="Rhea" id="RHEA:24384"/>
        <dbReference type="ChEBI" id="CHEBI:15377"/>
        <dbReference type="ChEBI" id="CHEBI:15378"/>
        <dbReference type="ChEBI" id="CHEBI:29985"/>
        <dbReference type="ChEBI" id="CHEBI:30616"/>
        <dbReference type="ChEBI" id="CHEBI:33019"/>
        <dbReference type="ChEBI" id="CHEBI:57540"/>
        <dbReference type="ChEBI" id="CHEBI:58359"/>
        <dbReference type="ChEBI" id="CHEBI:58437"/>
        <dbReference type="ChEBI" id="CHEBI:456215"/>
        <dbReference type="EC" id="6.3.5.1"/>
    </reaction>
</comment>
<dbReference type="HAMAP" id="MF_02090">
    <property type="entry name" value="NadE_glutamine_dep"/>
    <property type="match status" value="1"/>
</dbReference>
<dbReference type="Proteomes" id="UP000636010">
    <property type="component" value="Unassembled WGS sequence"/>
</dbReference>
<dbReference type="EMBL" id="BMEC01000002">
    <property type="protein sequence ID" value="GGC23830.1"/>
    <property type="molecule type" value="Genomic_DNA"/>
</dbReference>
<feature type="binding site" evidence="7">
    <location>
        <position position="446"/>
    </location>
    <ligand>
        <name>ATP</name>
        <dbReference type="ChEBI" id="CHEBI:30616"/>
    </ligand>
</feature>
<evidence type="ECO:0000256" key="8">
    <source>
        <dbReference type="PIRNR" id="PIRNR006630"/>
    </source>
</evidence>
<feature type="binding site" evidence="7">
    <location>
        <position position="422"/>
    </location>
    <ligand>
        <name>deamido-NAD(+)</name>
        <dbReference type="ChEBI" id="CHEBI:58437"/>
        <note>ligand shared between two neighboring subunits</note>
    </ligand>
</feature>
<evidence type="ECO:0000313" key="12">
    <source>
        <dbReference type="Proteomes" id="UP000636010"/>
    </source>
</evidence>
<evidence type="ECO:0000259" key="10">
    <source>
        <dbReference type="PROSITE" id="PS50263"/>
    </source>
</evidence>
<evidence type="ECO:0000256" key="5">
    <source>
        <dbReference type="ARBA" id="ARBA00022840"/>
    </source>
</evidence>
<dbReference type="Gene3D" id="3.60.110.10">
    <property type="entry name" value="Carbon-nitrogen hydrolase"/>
    <property type="match status" value="1"/>
</dbReference>
<dbReference type="SUPFAM" id="SSF56317">
    <property type="entry name" value="Carbon-nitrogen hydrolase"/>
    <property type="match status" value="1"/>
</dbReference>
<dbReference type="InterPro" id="IPR014729">
    <property type="entry name" value="Rossmann-like_a/b/a_fold"/>
</dbReference>
<accession>A0ABQ1LHE1</accession>
<dbReference type="RefSeq" id="WP_188460354.1">
    <property type="nucleotide sequence ID" value="NZ_BAABHU010000002.1"/>
</dbReference>
<proteinExistence type="inferred from homology"/>
<feature type="binding site" evidence="7">
    <location>
        <position position="194"/>
    </location>
    <ligand>
        <name>L-glutamine</name>
        <dbReference type="ChEBI" id="CHEBI:58359"/>
    </ligand>
</feature>
<dbReference type="Pfam" id="PF02540">
    <property type="entry name" value="NAD_synthase"/>
    <property type="match status" value="1"/>
</dbReference>
<keyword evidence="4 7" id="KW-0547">Nucleotide-binding</keyword>
<comment type="caution">
    <text evidence="11">The sequence shown here is derived from an EMBL/GenBank/DDBJ whole genome shotgun (WGS) entry which is preliminary data.</text>
</comment>
<dbReference type="NCBIfam" id="TIGR00552">
    <property type="entry name" value="nadE"/>
    <property type="match status" value="1"/>
</dbReference>
<dbReference type="InterPro" id="IPR014445">
    <property type="entry name" value="Gln-dep_NAD_synthase"/>
</dbReference>
<gene>
    <name evidence="7 11" type="primary">nadE</name>
    <name evidence="11" type="ORF">GCM10011506_06270</name>
</gene>
<dbReference type="PANTHER" id="PTHR23090:SF9">
    <property type="entry name" value="GLUTAMINE-DEPENDENT NAD(+) SYNTHETASE"/>
    <property type="match status" value="1"/>
</dbReference>
<keyword evidence="3 7" id="KW-0436">Ligase</keyword>
<protein>
    <recommendedName>
        <fullName evidence="7 8">Glutamine-dependent NAD(+) synthetase</fullName>
        <ecNumber evidence="7 8">6.3.5.1</ecNumber>
    </recommendedName>
    <alternativeName>
        <fullName evidence="7 8">NAD(+) synthase [glutamine-hydrolyzing]</fullName>
    </alternativeName>
</protein>
<feature type="binding site" evidence="7">
    <location>
        <position position="451"/>
    </location>
    <ligand>
        <name>deamido-NAD(+)</name>
        <dbReference type="ChEBI" id="CHEBI:58437"/>
        <note>ligand shared between two neighboring subunits</note>
    </ligand>
</feature>
<feature type="active site" description="Proton acceptor; for glutaminase activity" evidence="7">
    <location>
        <position position="41"/>
    </location>
</feature>
<dbReference type="PANTHER" id="PTHR23090">
    <property type="entry name" value="NH 3 /GLUTAMINE-DEPENDENT NAD + SYNTHETASE"/>
    <property type="match status" value="1"/>
</dbReference>
<evidence type="ECO:0000313" key="11">
    <source>
        <dbReference type="EMBL" id="GGC23830.1"/>
    </source>
</evidence>
<dbReference type="InterPro" id="IPR003010">
    <property type="entry name" value="C-N_Hydrolase"/>
</dbReference>
<sequence length="615" mass="70646">MKIAGATLNQTPFDWEGNSRNIISALSEAKEKQLDLICFPELSICAYGCEDMFYSNWLWKKCFDVLTEKILPHTKGIACVVGLPLVHNDKLYNCAAFIENGELKYLVPKQNLANDGVHYEVRWFTAWPVDLQETFTYKDKSYPIGDHVIEYEEYKIGFEICEDAWRTDRPANRLQKRGVNLILNPSASHFALNKSLARQELVVNSSKQFECTYVYANLLGNEAGRMIFDGEIMIAKEGRLIVKNQLLSFKDYQICFWDNSESNKEAELYVSNVNEEFQYAVALALFDYLRKSKSNGFVLSLSGGADSSTCAILVSEMIKIGLKELGLKRFLEKIHKTEWMQEITQNKRPETTIAQKLLTTAYQSTSNSGHSTYEAARKLAQEIGAVFYHWNIDDEVETYSKKIEQNLNRPLTWEKDDVALQNIQARARSPIIWMLANINNALLITTSNRSEGDVGYTTMDGDTSGSIAPIAAIDKFFIINWLKWAESALNYKNLSYVNKLSPSAELRPKDKKQTDEQDLMPYELLLEIEKLAIRDKLSPVEVYESLKNAAIADKHLLKKSIIKFFQLWTRNQWKRERLAPSFHLDTFNVDPKTWCRFPILSSGFKEELSILEKWD</sequence>
<comment type="similarity">
    <text evidence="9">Belongs to the NAD synthetase family.</text>
</comment>
<evidence type="ECO:0000256" key="2">
    <source>
        <dbReference type="ARBA" id="ARBA00007145"/>
    </source>
</evidence>
<dbReference type="Pfam" id="PF00795">
    <property type="entry name" value="CN_hydrolase"/>
    <property type="match status" value="1"/>
</dbReference>
<comment type="function">
    <text evidence="7">Catalyzes the ATP-dependent amidation of deamido-NAD to form NAD. Uses L-glutamine as a nitrogen source.</text>
</comment>
<organism evidence="11 12">
    <name type="scientific">Marivirga lumbricoides</name>
    <dbReference type="NCBI Taxonomy" id="1046115"/>
    <lineage>
        <taxon>Bacteria</taxon>
        <taxon>Pseudomonadati</taxon>
        <taxon>Bacteroidota</taxon>
        <taxon>Cytophagia</taxon>
        <taxon>Cytophagales</taxon>
        <taxon>Marivirgaceae</taxon>
        <taxon>Marivirga</taxon>
    </lineage>
</organism>
<evidence type="ECO:0000256" key="4">
    <source>
        <dbReference type="ARBA" id="ARBA00022741"/>
    </source>
</evidence>
<evidence type="ECO:0000256" key="1">
    <source>
        <dbReference type="ARBA" id="ARBA00005188"/>
    </source>
</evidence>
<dbReference type="InterPro" id="IPR022310">
    <property type="entry name" value="NAD/GMP_synthase"/>
</dbReference>
<name>A0ABQ1LHE1_9BACT</name>
<comment type="similarity">
    <text evidence="2 7 8">In the C-terminal section; belongs to the NAD synthetase family.</text>
</comment>
<evidence type="ECO:0000256" key="7">
    <source>
        <dbReference type="HAMAP-Rule" id="MF_02090"/>
    </source>
</evidence>
<feature type="active site" description="For glutaminase activity" evidence="7">
    <location>
        <position position="109"/>
    </location>
</feature>
<comment type="caution">
    <text evidence="7">Lacks conserved residue(s) required for the propagation of feature annotation.</text>
</comment>
<dbReference type="PIRSF" id="PIRSF006630">
    <property type="entry name" value="NADS_GAT"/>
    <property type="match status" value="1"/>
</dbReference>
<dbReference type="PROSITE" id="PS50263">
    <property type="entry name" value="CN_HYDROLASE"/>
    <property type="match status" value="1"/>
</dbReference>
<evidence type="ECO:0000256" key="9">
    <source>
        <dbReference type="RuleBase" id="RU003811"/>
    </source>
</evidence>
<dbReference type="CDD" id="cd00553">
    <property type="entry name" value="NAD_synthase"/>
    <property type="match status" value="1"/>
</dbReference>
<comment type="pathway">
    <text evidence="1 7 8">Cofactor biosynthesis; NAD(+) biosynthesis; NAD(+) from deamido-NAD(+) (L-Gln route): step 1/1.</text>
</comment>
<dbReference type="SUPFAM" id="SSF52402">
    <property type="entry name" value="Adenine nucleotide alpha hydrolases-like"/>
    <property type="match status" value="1"/>
</dbReference>
<feature type="binding site" evidence="7">
    <location>
        <position position="574"/>
    </location>
    <ligand>
        <name>deamido-NAD(+)</name>
        <dbReference type="ChEBI" id="CHEBI:58437"/>
        <note>ligand shared between two neighboring subunits</note>
    </ligand>
</feature>
<dbReference type="Gene3D" id="3.40.50.620">
    <property type="entry name" value="HUPs"/>
    <property type="match status" value="1"/>
</dbReference>
<keyword evidence="12" id="KW-1185">Reference proteome</keyword>
<feature type="binding site" evidence="7">
    <location>
        <position position="188"/>
    </location>
    <ligand>
        <name>L-glutamine</name>
        <dbReference type="ChEBI" id="CHEBI:58359"/>
    </ligand>
</feature>
<dbReference type="EC" id="6.3.5.1" evidence="7 8"/>
<dbReference type="CDD" id="cd07570">
    <property type="entry name" value="GAT_Gln-NAD-synth"/>
    <property type="match status" value="1"/>
</dbReference>
<keyword evidence="5 7" id="KW-0067">ATP-binding</keyword>
<dbReference type="InterPro" id="IPR036526">
    <property type="entry name" value="C-N_Hydrolase_sf"/>
</dbReference>
<dbReference type="InterPro" id="IPR003694">
    <property type="entry name" value="NAD_synthase"/>
</dbReference>